<evidence type="ECO:0000259" key="1">
    <source>
        <dbReference type="PROSITE" id="PS50181"/>
    </source>
</evidence>
<dbReference type="SMART" id="SM00256">
    <property type="entry name" value="FBOX"/>
    <property type="match status" value="1"/>
</dbReference>
<dbReference type="SUPFAM" id="SSF81383">
    <property type="entry name" value="F-box domain"/>
    <property type="match status" value="1"/>
</dbReference>
<dbReference type="OrthoDB" id="3268567at2759"/>
<dbReference type="EMBL" id="ML213511">
    <property type="protein sequence ID" value="TFK51212.1"/>
    <property type="molecule type" value="Genomic_DNA"/>
</dbReference>
<dbReference type="InterPro" id="IPR036047">
    <property type="entry name" value="F-box-like_dom_sf"/>
</dbReference>
<dbReference type="Pfam" id="PF12937">
    <property type="entry name" value="F-box-like"/>
    <property type="match status" value="1"/>
</dbReference>
<sequence length="165" mass="18490">MFGELPYELVLNILQGLPVKDLVNVRKTCKELYAFTEDRSLWNYVLSGLLSYPLPYTVRIEPSLWPQSSRQRALVASRVDEAWHDKNILPRHIHFLPSVLGLKDVLLLPGGEWLVSLLHDGTLQLQAVHGIAPAFQLATCMNPANLTSQRRSSSIGLMSMTSSIP</sequence>
<feature type="domain" description="F-box" evidence="1">
    <location>
        <begin position="1"/>
        <end position="45"/>
    </location>
</feature>
<dbReference type="Proteomes" id="UP000305948">
    <property type="component" value="Unassembled WGS sequence"/>
</dbReference>
<organism evidence="2 3">
    <name type="scientific">Heliocybe sulcata</name>
    <dbReference type="NCBI Taxonomy" id="5364"/>
    <lineage>
        <taxon>Eukaryota</taxon>
        <taxon>Fungi</taxon>
        <taxon>Dikarya</taxon>
        <taxon>Basidiomycota</taxon>
        <taxon>Agaricomycotina</taxon>
        <taxon>Agaricomycetes</taxon>
        <taxon>Gloeophyllales</taxon>
        <taxon>Gloeophyllaceae</taxon>
        <taxon>Heliocybe</taxon>
    </lineage>
</organism>
<dbReference type="InterPro" id="IPR001810">
    <property type="entry name" value="F-box_dom"/>
</dbReference>
<name>A0A5C3N2F2_9AGAM</name>
<accession>A0A5C3N2F2</accession>
<dbReference type="Gene3D" id="1.20.1280.50">
    <property type="match status" value="1"/>
</dbReference>
<reference evidence="2 3" key="1">
    <citation type="journal article" date="2019" name="Nat. Ecol. Evol.">
        <title>Megaphylogeny resolves global patterns of mushroom evolution.</title>
        <authorList>
            <person name="Varga T."/>
            <person name="Krizsan K."/>
            <person name="Foldi C."/>
            <person name="Dima B."/>
            <person name="Sanchez-Garcia M."/>
            <person name="Sanchez-Ramirez S."/>
            <person name="Szollosi G.J."/>
            <person name="Szarkandi J.G."/>
            <person name="Papp V."/>
            <person name="Albert L."/>
            <person name="Andreopoulos W."/>
            <person name="Angelini C."/>
            <person name="Antonin V."/>
            <person name="Barry K.W."/>
            <person name="Bougher N.L."/>
            <person name="Buchanan P."/>
            <person name="Buyck B."/>
            <person name="Bense V."/>
            <person name="Catcheside P."/>
            <person name="Chovatia M."/>
            <person name="Cooper J."/>
            <person name="Damon W."/>
            <person name="Desjardin D."/>
            <person name="Finy P."/>
            <person name="Geml J."/>
            <person name="Haridas S."/>
            <person name="Hughes K."/>
            <person name="Justo A."/>
            <person name="Karasinski D."/>
            <person name="Kautmanova I."/>
            <person name="Kiss B."/>
            <person name="Kocsube S."/>
            <person name="Kotiranta H."/>
            <person name="LaButti K.M."/>
            <person name="Lechner B.E."/>
            <person name="Liimatainen K."/>
            <person name="Lipzen A."/>
            <person name="Lukacs Z."/>
            <person name="Mihaltcheva S."/>
            <person name="Morgado L.N."/>
            <person name="Niskanen T."/>
            <person name="Noordeloos M.E."/>
            <person name="Ohm R.A."/>
            <person name="Ortiz-Santana B."/>
            <person name="Ovrebo C."/>
            <person name="Racz N."/>
            <person name="Riley R."/>
            <person name="Savchenko A."/>
            <person name="Shiryaev A."/>
            <person name="Soop K."/>
            <person name="Spirin V."/>
            <person name="Szebenyi C."/>
            <person name="Tomsovsky M."/>
            <person name="Tulloss R.E."/>
            <person name="Uehling J."/>
            <person name="Grigoriev I.V."/>
            <person name="Vagvolgyi C."/>
            <person name="Papp T."/>
            <person name="Martin F.M."/>
            <person name="Miettinen O."/>
            <person name="Hibbett D.S."/>
            <person name="Nagy L.G."/>
        </authorList>
    </citation>
    <scope>NUCLEOTIDE SEQUENCE [LARGE SCALE GENOMIC DNA]</scope>
    <source>
        <strain evidence="2 3">OMC1185</strain>
    </source>
</reference>
<evidence type="ECO:0000313" key="2">
    <source>
        <dbReference type="EMBL" id="TFK51212.1"/>
    </source>
</evidence>
<keyword evidence="3" id="KW-1185">Reference proteome</keyword>
<dbReference type="AlphaFoldDB" id="A0A5C3N2F2"/>
<proteinExistence type="predicted"/>
<protein>
    <recommendedName>
        <fullName evidence="1">F-box domain-containing protein</fullName>
    </recommendedName>
</protein>
<gene>
    <name evidence="2" type="ORF">OE88DRAFT_1514597</name>
</gene>
<evidence type="ECO:0000313" key="3">
    <source>
        <dbReference type="Proteomes" id="UP000305948"/>
    </source>
</evidence>
<dbReference type="PROSITE" id="PS50181">
    <property type="entry name" value="FBOX"/>
    <property type="match status" value="1"/>
</dbReference>